<evidence type="ECO:0000259" key="1">
    <source>
        <dbReference type="Pfam" id="PF18623"/>
    </source>
</evidence>
<name>A0A0D1XP95_ANEMI</name>
<sequence>MSSIRIKAQALEKKTVKLHWFGNVHQDARNNWRLGVAFEDKNQLLKIECPVGLLPMLRIGQWYHDGTPMATQKEGTIGAVTIPAGATFQQDTSLAVCRRFQYYLYRDTELIKQQMLSFTVHGVTYHIPQTEMIRAFFALYKVCSNAMLRPNGLSLLVNHASVQNQELSIVFAKEIPVSTLTDAFVQHIGWVISNTDIRISFESIYMQVYQQGMYLKYGAPLSFVVPNLDGITLTYRGTLNGNEMMVFEIVGIDGLYSPINTITYTHPLLKERIYVPGLKKRQIQKGKLDEVEVDTTSKEVPREDNRQLVIEQEPTRLGFSSQAKVVKVSNKMQNIHQGDIYVSQQGRGGSTVHGGVDESIKGGKLQAIDVQSVDVEESKPHGLEQFLQMIDLMGESYPELTISNSLIDLPLGRKFSVLPDGQRRKCAVVRIERYNRITYILEVSCPDGHSLSTLLLYSISKDINVHEKYIQKILRDLIYNQGHWKLKKVQHFSVRLVRHFNINIDKWVEKIYKDC</sequence>
<dbReference type="OrthoDB" id="2574939at2"/>
<evidence type="ECO:0000313" key="4">
    <source>
        <dbReference type="Proteomes" id="UP000037269"/>
    </source>
</evidence>
<feature type="domain" description="TnsE C-terminal" evidence="1">
    <location>
        <begin position="384"/>
        <end position="492"/>
    </location>
</feature>
<dbReference type="Proteomes" id="UP000182836">
    <property type="component" value="Unassembled WGS sequence"/>
</dbReference>
<proteinExistence type="predicted"/>
<dbReference type="RefSeq" id="WP_043066901.1">
    <property type="nucleotide sequence ID" value="NZ_BJOA01000233.1"/>
</dbReference>
<evidence type="ECO:0000313" key="2">
    <source>
        <dbReference type="EMBL" id="KON90941.1"/>
    </source>
</evidence>
<dbReference type="PATRIC" id="fig|47500.8.peg.1074"/>
<dbReference type="InterPro" id="IPR041419">
    <property type="entry name" value="TnsE_C"/>
</dbReference>
<organism evidence="2 4">
    <name type="scientific">Aneurinibacillus migulanus</name>
    <name type="common">Bacillus migulanus</name>
    <dbReference type="NCBI Taxonomy" id="47500"/>
    <lineage>
        <taxon>Bacteria</taxon>
        <taxon>Bacillati</taxon>
        <taxon>Bacillota</taxon>
        <taxon>Bacilli</taxon>
        <taxon>Bacillales</taxon>
        <taxon>Paenibacillaceae</taxon>
        <taxon>Aneurinibacillus group</taxon>
        <taxon>Aneurinibacillus</taxon>
    </lineage>
</organism>
<evidence type="ECO:0000313" key="5">
    <source>
        <dbReference type="Proteomes" id="UP000182836"/>
    </source>
</evidence>
<keyword evidence="4" id="KW-1185">Reference proteome</keyword>
<protein>
    <recommendedName>
        <fullName evidence="1">TnsE C-terminal domain-containing protein</fullName>
    </recommendedName>
</protein>
<accession>A0A0D1XP95</accession>
<dbReference type="Pfam" id="PF18623">
    <property type="entry name" value="TnsE_C"/>
    <property type="match status" value="1"/>
</dbReference>
<dbReference type="EMBL" id="FNED01000058">
    <property type="protein sequence ID" value="SDK46690.1"/>
    <property type="molecule type" value="Genomic_DNA"/>
</dbReference>
<gene>
    <name evidence="2" type="ORF">AF333_28540</name>
    <name evidence="3" type="ORF">SAMN04487909_1582</name>
</gene>
<dbReference type="AlphaFoldDB" id="A0A0D1XP95"/>
<evidence type="ECO:0000313" key="3">
    <source>
        <dbReference type="EMBL" id="SDK46690.1"/>
    </source>
</evidence>
<reference evidence="2 4" key="1">
    <citation type="submission" date="2015-07" db="EMBL/GenBank/DDBJ databases">
        <title>Fjat-14205 dsm 2895.</title>
        <authorList>
            <person name="Liu B."/>
            <person name="Wang J."/>
            <person name="Zhu Y."/>
            <person name="Liu G."/>
            <person name="Chen Q."/>
            <person name="Chen Z."/>
            <person name="Lan J."/>
            <person name="Che J."/>
            <person name="Ge C."/>
            <person name="Shi H."/>
            <person name="Pan Z."/>
            <person name="Liu X."/>
        </authorList>
    </citation>
    <scope>NUCLEOTIDE SEQUENCE [LARGE SCALE GENOMIC DNA]</scope>
    <source>
        <strain evidence="2 4">DSM 2895</strain>
    </source>
</reference>
<reference evidence="3 5" key="2">
    <citation type="submission" date="2016-10" db="EMBL/GenBank/DDBJ databases">
        <authorList>
            <person name="de Groot N.N."/>
        </authorList>
    </citation>
    <scope>NUCLEOTIDE SEQUENCE [LARGE SCALE GENOMIC DNA]</scope>
    <source>
        <strain evidence="3 5">DSM 2895</strain>
    </source>
</reference>
<dbReference type="Proteomes" id="UP000037269">
    <property type="component" value="Unassembled WGS sequence"/>
</dbReference>
<dbReference type="STRING" id="47500.AF333_28540"/>
<dbReference type="EMBL" id="LGUG01000009">
    <property type="protein sequence ID" value="KON90941.1"/>
    <property type="molecule type" value="Genomic_DNA"/>
</dbReference>
<dbReference type="GeneID" id="42309082"/>